<feature type="region of interest" description="Disordered" evidence="1">
    <location>
        <begin position="1"/>
        <end position="32"/>
    </location>
</feature>
<proteinExistence type="predicted"/>
<protein>
    <submittedName>
        <fullName evidence="2">Uncharacterized protein</fullName>
    </submittedName>
</protein>
<organism evidence="2 3">
    <name type="scientific">Pleurodeles waltl</name>
    <name type="common">Iberian ribbed newt</name>
    <dbReference type="NCBI Taxonomy" id="8319"/>
    <lineage>
        <taxon>Eukaryota</taxon>
        <taxon>Metazoa</taxon>
        <taxon>Chordata</taxon>
        <taxon>Craniata</taxon>
        <taxon>Vertebrata</taxon>
        <taxon>Euteleostomi</taxon>
        <taxon>Amphibia</taxon>
        <taxon>Batrachia</taxon>
        <taxon>Caudata</taxon>
        <taxon>Salamandroidea</taxon>
        <taxon>Salamandridae</taxon>
        <taxon>Pleurodelinae</taxon>
        <taxon>Pleurodeles</taxon>
    </lineage>
</organism>
<evidence type="ECO:0000256" key="1">
    <source>
        <dbReference type="SAM" id="MobiDB-lite"/>
    </source>
</evidence>
<comment type="caution">
    <text evidence="2">The sequence shown here is derived from an EMBL/GenBank/DDBJ whole genome shotgun (WGS) entry which is preliminary data.</text>
</comment>
<reference evidence="2" key="1">
    <citation type="journal article" date="2022" name="bioRxiv">
        <title>Sequencing and chromosome-scale assembly of the giantPleurodeles waltlgenome.</title>
        <authorList>
            <person name="Brown T."/>
            <person name="Elewa A."/>
            <person name="Iarovenko S."/>
            <person name="Subramanian E."/>
            <person name="Araus A.J."/>
            <person name="Petzold A."/>
            <person name="Susuki M."/>
            <person name="Suzuki K.-i.T."/>
            <person name="Hayashi T."/>
            <person name="Toyoda A."/>
            <person name="Oliveira C."/>
            <person name="Osipova E."/>
            <person name="Leigh N.D."/>
            <person name="Simon A."/>
            <person name="Yun M.H."/>
        </authorList>
    </citation>
    <scope>NUCLEOTIDE SEQUENCE</scope>
    <source>
        <strain evidence="2">20211129_DDA</strain>
        <tissue evidence="2">Liver</tissue>
    </source>
</reference>
<dbReference type="Proteomes" id="UP001066276">
    <property type="component" value="Chromosome 11"/>
</dbReference>
<evidence type="ECO:0000313" key="3">
    <source>
        <dbReference type="Proteomes" id="UP001066276"/>
    </source>
</evidence>
<dbReference type="AlphaFoldDB" id="A0AAV7LGE6"/>
<name>A0AAV7LGE6_PLEWA</name>
<evidence type="ECO:0000313" key="2">
    <source>
        <dbReference type="EMBL" id="KAJ1089579.1"/>
    </source>
</evidence>
<dbReference type="EMBL" id="JANPWB010000015">
    <property type="protein sequence ID" value="KAJ1089579.1"/>
    <property type="molecule type" value="Genomic_DNA"/>
</dbReference>
<feature type="region of interest" description="Disordered" evidence="1">
    <location>
        <begin position="49"/>
        <end position="72"/>
    </location>
</feature>
<accession>A0AAV7LGE6</accession>
<keyword evidence="3" id="KW-1185">Reference proteome</keyword>
<gene>
    <name evidence="2" type="ORF">NDU88_002730</name>
</gene>
<sequence length="182" mass="20144">MCSPLPTQGHHPILPLHGTALSGPASSVEPRPLPQLAIPRQRLCLSSLSSPVSGGGTSLQHRRHPEGDPPHPQWSPVAPLLLSRATAPRAPLLPAASRPIHFLRRCKAAADNPSAFGLRRWALIPPHKTYPSPQSADLHRMQRLCTGNFRINWASWWSLVKVRLRCLLPRSRPSCCWFVLCE</sequence>